<comment type="caution">
    <text evidence="1">The sequence shown here is derived from an EMBL/GenBank/DDBJ whole genome shotgun (WGS) entry which is preliminary data.</text>
</comment>
<dbReference type="EMBL" id="BGPR01048495">
    <property type="protein sequence ID" value="GBO25502.1"/>
    <property type="molecule type" value="Genomic_DNA"/>
</dbReference>
<proteinExistence type="predicted"/>
<evidence type="ECO:0000313" key="1">
    <source>
        <dbReference type="EMBL" id="GBO25499.1"/>
    </source>
</evidence>
<reference evidence="1 3" key="1">
    <citation type="journal article" date="2019" name="Sci. Rep.">
        <title>Orb-weaving spider Araneus ventricosus genome elucidates the spidroin gene catalogue.</title>
        <authorList>
            <person name="Kono N."/>
            <person name="Nakamura H."/>
            <person name="Ohtoshi R."/>
            <person name="Moran D.A.P."/>
            <person name="Shinohara A."/>
            <person name="Yoshida Y."/>
            <person name="Fujiwara M."/>
            <person name="Mori M."/>
            <person name="Tomita M."/>
            <person name="Arakawa K."/>
        </authorList>
    </citation>
    <scope>NUCLEOTIDE SEQUENCE [LARGE SCALE GENOMIC DNA]</scope>
</reference>
<accession>A0A4Y2VJM6</accession>
<dbReference type="EMBL" id="BGPR01048493">
    <property type="protein sequence ID" value="GBO25499.1"/>
    <property type="molecule type" value="Genomic_DNA"/>
</dbReference>
<dbReference type="Proteomes" id="UP000499080">
    <property type="component" value="Unassembled WGS sequence"/>
</dbReference>
<evidence type="ECO:0008006" key="4">
    <source>
        <dbReference type="Google" id="ProtNLM"/>
    </source>
</evidence>
<gene>
    <name evidence="1" type="ORF">AVEN_15678_1</name>
    <name evidence="2" type="ORF">AVEN_87254_1</name>
</gene>
<dbReference type="OrthoDB" id="6380626at2759"/>
<evidence type="ECO:0000313" key="2">
    <source>
        <dbReference type="EMBL" id="GBO25502.1"/>
    </source>
</evidence>
<organism evidence="1 3">
    <name type="scientific">Araneus ventricosus</name>
    <name type="common">Orbweaver spider</name>
    <name type="synonym">Epeira ventricosa</name>
    <dbReference type="NCBI Taxonomy" id="182803"/>
    <lineage>
        <taxon>Eukaryota</taxon>
        <taxon>Metazoa</taxon>
        <taxon>Ecdysozoa</taxon>
        <taxon>Arthropoda</taxon>
        <taxon>Chelicerata</taxon>
        <taxon>Arachnida</taxon>
        <taxon>Araneae</taxon>
        <taxon>Araneomorphae</taxon>
        <taxon>Entelegynae</taxon>
        <taxon>Araneoidea</taxon>
        <taxon>Araneidae</taxon>
        <taxon>Araneus</taxon>
    </lineage>
</organism>
<name>A0A4Y2VJM6_ARAVE</name>
<evidence type="ECO:0000313" key="3">
    <source>
        <dbReference type="Proteomes" id="UP000499080"/>
    </source>
</evidence>
<sequence length="103" mass="11556">MADKVAFDRFAVLISGVPGFNEGKLFSVPAVLDETSQSQANKVVEIVEDWGLSKNISALRFDTTASNIEWKNNACVLLENHLKRYLLFLACRQHIFELLECAP</sequence>
<keyword evidence="3" id="KW-1185">Reference proteome</keyword>
<dbReference type="AlphaFoldDB" id="A0A4Y2VJM6"/>
<protein>
    <recommendedName>
        <fullName evidence="4">DUF4371 domain-containing protein</fullName>
    </recommendedName>
</protein>